<protein>
    <submittedName>
        <fullName evidence="3">Uncharacterized protein</fullName>
    </submittedName>
</protein>
<keyword evidence="2" id="KW-0812">Transmembrane</keyword>
<reference evidence="4" key="1">
    <citation type="journal article" date="2019" name="Int. J. Syst. Evol. Microbiol.">
        <title>The Global Catalogue of Microorganisms (GCM) 10K type strain sequencing project: providing services to taxonomists for standard genome sequencing and annotation.</title>
        <authorList>
            <consortium name="The Broad Institute Genomics Platform"/>
            <consortium name="The Broad Institute Genome Sequencing Center for Infectious Disease"/>
            <person name="Wu L."/>
            <person name="Ma J."/>
        </authorList>
    </citation>
    <scope>NUCLEOTIDE SEQUENCE [LARGE SCALE GENOMIC DNA]</scope>
    <source>
        <strain evidence="4">2902at01</strain>
    </source>
</reference>
<comment type="caution">
    <text evidence="3">The sequence shown here is derived from an EMBL/GenBank/DDBJ whole genome shotgun (WGS) entry which is preliminary data.</text>
</comment>
<dbReference type="RefSeq" id="WP_377548053.1">
    <property type="nucleotide sequence ID" value="NZ_JBHSBN010000013.1"/>
</dbReference>
<accession>A0ABV8KQ53</accession>
<feature type="compositionally biased region" description="Basic and acidic residues" evidence="1">
    <location>
        <begin position="1"/>
        <end position="20"/>
    </location>
</feature>
<feature type="region of interest" description="Disordered" evidence="1">
    <location>
        <begin position="1"/>
        <end position="31"/>
    </location>
</feature>
<evidence type="ECO:0000256" key="2">
    <source>
        <dbReference type="SAM" id="Phobius"/>
    </source>
</evidence>
<organism evidence="3 4">
    <name type="scientific">Micromonospora zhanjiangensis</name>
    <dbReference type="NCBI Taxonomy" id="1522057"/>
    <lineage>
        <taxon>Bacteria</taxon>
        <taxon>Bacillati</taxon>
        <taxon>Actinomycetota</taxon>
        <taxon>Actinomycetes</taxon>
        <taxon>Micromonosporales</taxon>
        <taxon>Micromonosporaceae</taxon>
        <taxon>Micromonospora</taxon>
    </lineage>
</organism>
<keyword evidence="2" id="KW-1133">Transmembrane helix</keyword>
<feature type="transmembrane region" description="Helical" evidence="2">
    <location>
        <begin position="61"/>
        <end position="78"/>
    </location>
</feature>
<proteinExistence type="predicted"/>
<sequence length="107" mass="11885">MSKERARLRAARQAEAERQRAARARKSARRARRRAVLSRLVPQLPDRRTGRIGRRSRGERAGILAGALVALAAIWLLVDELALRIVLVVLLVLALPAVVVLVLGRRT</sequence>
<dbReference type="Proteomes" id="UP001595868">
    <property type="component" value="Unassembled WGS sequence"/>
</dbReference>
<evidence type="ECO:0000256" key="1">
    <source>
        <dbReference type="SAM" id="MobiDB-lite"/>
    </source>
</evidence>
<feature type="transmembrane region" description="Helical" evidence="2">
    <location>
        <begin position="84"/>
        <end position="104"/>
    </location>
</feature>
<evidence type="ECO:0000313" key="3">
    <source>
        <dbReference type="EMBL" id="MFC4108104.1"/>
    </source>
</evidence>
<keyword evidence="4" id="KW-1185">Reference proteome</keyword>
<evidence type="ECO:0000313" key="4">
    <source>
        <dbReference type="Proteomes" id="UP001595868"/>
    </source>
</evidence>
<feature type="compositionally biased region" description="Basic residues" evidence="1">
    <location>
        <begin position="21"/>
        <end position="31"/>
    </location>
</feature>
<keyword evidence="2" id="KW-0472">Membrane</keyword>
<gene>
    <name evidence="3" type="ORF">ACFOX0_19500</name>
</gene>
<name>A0ABV8KQ53_9ACTN</name>
<dbReference type="EMBL" id="JBHSBN010000013">
    <property type="protein sequence ID" value="MFC4108104.1"/>
    <property type="molecule type" value="Genomic_DNA"/>
</dbReference>